<comment type="catalytic activity">
    <reaction evidence="12 13">
        <text>DNA(n) + a 2'-deoxyribonucleoside 5'-triphosphate = DNA(n+1) + diphosphate</text>
        <dbReference type="Rhea" id="RHEA:22508"/>
        <dbReference type="Rhea" id="RHEA-COMP:17339"/>
        <dbReference type="Rhea" id="RHEA-COMP:17340"/>
        <dbReference type="ChEBI" id="CHEBI:33019"/>
        <dbReference type="ChEBI" id="CHEBI:61560"/>
        <dbReference type="ChEBI" id="CHEBI:173112"/>
        <dbReference type="EC" id="2.7.7.7"/>
    </reaction>
</comment>
<dbReference type="InterPro" id="IPR001270">
    <property type="entry name" value="ClpA/B"/>
</dbReference>
<feature type="region of interest" description="Disordered" evidence="14">
    <location>
        <begin position="448"/>
        <end position="487"/>
    </location>
</feature>
<evidence type="ECO:0000256" key="9">
    <source>
        <dbReference type="ARBA" id="ARBA00022932"/>
    </source>
</evidence>
<dbReference type="RefSeq" id="WP_072666046.1">
    <property type="nucleotide sequence ID" value="NZ_LR217725.1"/>
</dbReference>
<evidence type="ECO:0000256" key="11">
    <source>
        <dbReference type="ARBA" id="ARBA00037724"/>
    </source>
</evidence>
<evidence type="ECO:0000256" key="12">
    <source>
        <dbReference type="ARBA" id="ARBA00049244"/>
    </source>
</evidence>
<dbReference type="GO" id="GO:0046872">
    <property type="term" value="F:metal ion binding"/>
    <property type="evidence" value="ECO:0007669"/>
    <property type="project" value="UniProtKB-KW"/>
</dbReference>
<dbReference type="Proteomes" id="UP000294462">
    <property type="component" value="Chromosome"/>
</dbReference>
<dbReference type="CDD" id="cd00009">
    <property type="entry name" value="AAA"/>
    <property type="match status" value="1"/>
</dbReference>
<feature type="compositionally biased region" description="Low complexity" evidence="14">
    <location>
        <begin position="404"/>
        <end position="420"/>
    </location>
</feature>
<keyword evidence="6 13" id="KW-0547">Nucleotide-binding</keyword>
<keyword evidence="4 13" id="KW-0235">DNA replication</keyword>
<dbReference type="GO" id="GO:0006261">
    <property type="term" value="P:DNA-templated DNA replication"/>
    <property type="evidence" value="ECO:0007669"/>
    <property type="project" value="TreeGrafter"/>
</dbReference>
<name>A0A451DJ20_9GAMM</name>
<evidence type="ECO:0000313" key="16">
    <source>
        <dbReference type="EMBL" id="VFP86694.1"/>
    </source>
</evidence>
<dbReference type="SUPFAM" id="SSF52540">
    <property type="entry name" value="P-loop containing nucleoside triphosphate hydrolases"/>
    <property type="match status" value="1"/>
</dbReference>
<dbReference type="InterPro" id="IPR022754">
    <property type="entry name" value="DNA_pol_III_gamma-3"/>
</dbReference>
<evidence type="ECO:0000256" key="2">
    <source>
        <dbReference type="ARBA" id="ARBA00022679"/>
    </source>
</evidence>
<dbReference type="SUPFAM" id="SSF48019">
    <property type="entry name" value="post-AAA+ oligomerization domain-like"/>
    <property type="match status" value="1"/>
</dbReference>
<dbReference type="NCBIfam" id="NF004046">
    <property type="entry name" value="PRK05563.1"/>
    <property type="match status" value="1"/>
</dbReference>
<dbReference type="Gene3D" id="3.40.50.300">
    <property type="entry name" value="P-loop containing nucleotide triphosphate hydrolases"/>
    <property type="match status" value="1"/>
</dbReference>
<evidence type="ECO:0000256" key="10">
    <source>
        <dbReference type="ARBA" id="ARBA00026073"/>
    </source>
</evidence>
<evidence type="ECO:0000256" key="7">
    <source>
        <dbReference type="ARBA" id="ARBA00022833"/>
    </source>
</evidence>
<dbReference type="PANTHER" id="PTHR11669">
    <property type="entry name" value="REPLICATION FACTOR C / DNA POLYMERASE III GAMMA-TAU SUBUNIT"/>
    <property type="match status" value="1"/>
</dbReference>
<evidence type="ECO:0000256" key="13">
    <source>
        <dbReference type="RuleBase" id="RU364063"/>
    </source>
</evidence>
<dbReference type="GO" id="GO:0009360">
    <property type="term" value="C:DNA polymerase III complex"/>
    <property type="evidence" value="ECO:0007669"/>
    <property type="project" value="InterPro"/>
</dbReference>
<dbReference type="InterPro" id="IPR045085">
    <property type="entry name" value="HLD_clamp_pol_III_gamma_tau"/>
</dbReference>
<comment type="subunit">
    <text evidence="10 13">DNA polymerase III contains a core (composed of alpha, epsilon and theta chains) that associates with a tau subunit. This core dimerizes to form the POLIII' complex. PolIII' associates with the gamma complex (composed of gamma, delta, delta', psi and chi chains) and with the beta chain to form the complete DNA polymerase III complex.</text>
</comment>
<accession>A0A451DJ20</accession>
<dbReference type="FunFam" id="1.20.272.10:FF:000003">
    <property type="entry name" value="DNA polymerase III subunit gamma/tau"/>
    <property type="match status" value="1"/>
</dbReference>
<gene>
    <name evidence="13 16" type="primary">dnaX</name>
    <name evidence="16" type="ORF">ERCIPSTX3056_127A</name>
</gene>
<dbReference type="PANTHER" id="PTHR11669:SF0">
    <property type="entry name" value="PROTEIN STICHEL-LIKE 2"/>
    <property type="match status" value="1"/>
</dbReference>
<evidence type="ECO:0000256" key="8">
    <source>
        <dbReference type="ARBA" id="ARBA00022840"/>
    </source>
</evidence>
<evidence type="ECO:0000259" key="15">
    <source>
        <dbReference type="SMART" id="SM00382"/>
    </source>
</evidence>
<dbReference type="PRINTS" id="PR00300">
    <property type="entry name" value="CLPPROTEASEA"/>
</dbReference>
<dbReference type="Gene3D" id="1.20.272.10">
    <property type="match status" value="1"/>
</dbReference>
<dbReference type="FunFam" id="3.40.50.300:FF:000014">
    <property type="entry name" value="DNA polymerase III subunit gamma/tau"/>
    <property type="match status" value="1"/>
</dbReference>
<dbReference type="InterPro" id="IPR008921">
    <property type="entry name" value="DNA_pol3_clamp-load_cplx_C"/>
</dbReference>
<proteinExistence type="inferred from homology"/>
<dbReference type="AlphaFoldDB" id="A0A451DJ20"/>
<dbReference type="CDD" id="cd18137">
    <property type="entry name" value="HLD_clamp_pol_III_gamma_tau"/>
    <property type="match status" value="1"/>
</dbReference>
<evidence type="ECO:0000256" key="4">
    <source>
        <dbReference type="ARBA" id="ARBA00022705"/>
    </source>
</evidence>
<dbReference type="GO" id="GO:0003887">
    <property type="term" value="F:DNA-directed DNA polymerase activity"/>
    <property type="evidence" value="ECO:0007669"/>
    <property type="project" value="UniProtKB-KW"/>
</dbReference>
<dbReference type="InterPro" id="IPR003593">
    <property type="entry name" value="AAA+_ATPase"/>
</dbReference>
<dbReference type="Pfam" id="PF13177">
    <property type="entry name" value="DNA_pol3_delta2"/>
    <property type="match status" value="1"/>
</dbReference>
<keyword evidence="2 13" id="KW-0808">Transferase</keyword>
<dbReference type="Gene3D" id="1.10.8.60">
    <property type="match status" value="1"/>
</dbReference>
<feature type="compositionally biased region" description="Polar residues" evidence="14">
    <location>
        <begin position="458"/>
        <end position="470"/>
    </location>
</feature>
<evidence type="ECO:0000256" key="6">
    <source>
        <dbReference type="ARBA" id="ARBA00022741"/>
    </source>
</evidence>
<evidence type="ECO:0000256" key="3">
    <source>
        <dbReference type="ARBA" id="ARBA00022695"/>
    </source>
</evidence>
<evidence type="ECO:0000313" key="17">
    <source>
        <dbReference type="Proteomes" id="UP000294462"/>
    </source>
</evidence>
<feature type="domain" description="AAA+ ATPase" evidence="15">
    <location>
        <begin position="37"/>
        <end position="178"/>
    </location>
</feature>
<dbReference type="GO" id="GO:0005524">
    <property type="term" value="F:ATP binding"/>
    <property type="evidence" value="ECO:0007669"/>
    <property type="project" value="UniProtKB-KW"/>
</dbReference>
<dbReference type="InterPro" id="IPR050238">
    <property type="entry name" value="DNA_Rep/Repair_Clamp_Loader"/>
</dbReference>
<evidence type="ECO:0000256" key="5">
    <source>
        <dbReference type="ARBA" id="ARBA00022723"/>
    </source>
</evidence>
<keyword evidence="9 13" id="KW-0239">DNA-directed DNA polymerase</keyword>
<dbReference type="KEGG" id="ehd:ERCIPSTX3056_127A"/>
<dbReference type="InterPro" id="IPR027417">
    <property type="entry name" value="P-loop_NTPase"/>
</dbReference>
<evidence type="ECO:0000256" key="14">
    <source>
        <dbReference type="SAM" id="MobiDB-lite"/>
    </source>
</evidence>
<reference evidence="16 17" key="1">
    <citation type="submission" date="2019-02" db="EMBL/GenBank/DDBJ databases">
        <authorList>
            <person name="Manzano-Marin A."/>
            <person name="Manzano-Marin A."/>
        </authorList>
    </citation>
    <scope>NUCLEOTIDE SEQUENCE [LARGE SCALE GENOMIC DNA]</scope>
    <source>
        <strain evidence="16 17">ErCipseudotaxifoliae</strain>
    </source>
</reference>
<comment type="similarity">
    <text evidence="1 13">Belongs to the DnaX/STICHEL family.</text>
</comment>
<keyword evidence="7" id="KW-0862">Zinc</keyword>
<dbReference type="NCBIfam" id="NF005942">
    <property type="entry name" value="PRK07994.1"/>
    <property type="match status" value="1"/>
</dbReference>
<keyword evidence="5" id="KW-0479">Metal-binding</keyword>
<dbReference type="Pfam" id="PF22608">
    <property type="entry name" value="DNAX_ATPase_lid"/>
    <property type="match status" value="1"/>
</dbReference>
<dbReference type="EMBL" id="LR217725">
    <property type="protein sequence ID" value="VFP86694.1"/>
    <property type="molecule type" value="Genomic_DNA"/>
</dbReference>
<keyword evidence="17" id="KW-1185">Reference proteome</keyword>
<protein>
    <recommendedName>
        <fullName evidence="13">DNA polymerase III subunit gamma/tau</fullName>
        <ecNumber evidence="13">2.7.7.7</ecNumber>
    </recommendedName>
</protein>
<dbReference type="Pfam" id="PF12169">
    <property type="entry name" value="DNA_pol3_gamma3"/>
    <property type="match status" value="1"/>
</dbReference>
<dbReference type="SMART" id="SM00382">
    <property type="entry name" value="AAA"/>
    <property type="match status" value="1"/>
</dbReference>
<organism evidence="16 17">
    <name type="scientific">Candidatus Erwinia haradaeae</name>
    <dbReference type="NCBI Taxonomy" id="1922217"/>
    <lineage>
        <taxon>Bacteria</taxon>
        <taxon>Pseudomonadati</taxon>
        <taxon>Pseudomonadota</taxon>
        <taxon>Gammaproteobacteria</taxon>
        <taxon>Enterobacterales</taxon>
        <taxon>Erwiniaceae</taxon>
        <taxon>Erwinia</taxon>
    </lineage>
</organism>
<dbReference type="InterPro" id="IPR012763">
    <property type="entry name" value="DNA_pol_III_sug/sutau_N"/>
</dbReference>
<comment type="function">
    <text evidence="11 13">DNA polymerase III is a complex, multichain enzyme responsible for most of the replicative synthesis in bacteria. This DNA polymerase also exhibits 3' to 5' exonuclease activity.</text>
</comment>
<feature type="region of interest" description="Disordered" evidence="14">
    <location>
        <begin position="403"/>
        <end position="423"/>
    </location>
</feature>
<keyword evidence="3 13" id="KW-0548">Nucleotidyltransferase</keyword>
<dbReference type="GO" id="GO:0003677">
    <property type="term" value="F:DNA binding"/>
    <property type="evidence" value="ECO:0007669"/>
    <property type="project" value="InterPro"/>
</dbReference>
<keyword evidence="8 13" id="KW-0067">ATP-binding</keyword>
<dbReference type="FunFam" id="1.10.8.60:FF:000013">
    <property type="entry name" value="DNA polymerase III subunit gamma/tau"/>
    <property type="match status" value="1"/>
</dbReference>
<dbReference type="OrthoDB" id="9810148at2"/>
<dbReference type="NCBIfam" id="TIGR02397">
    <property type="entry name" value="dnaX_nterm"/>
    <property type="match status" value="1"/>
</dbReference>
<evidence type="ECO:0000256" key="1">
    <source>
        <dbReference type="ARBA" id="ARBA00006360"/>
    </source>
</evidence>
<sequence length="487" mass="54626">MSYQVLARKWRPQVFTDVIGQEHVLLTLKNALSLGRIHHAYLFSGTSGIGKTTIARILAKSLNCETSITVDPCRVCNQCRDIAEGFCLDLIEIDAASRTKVEDIRDLLENAQYTPARSRFKIYLIDEVHMLSRHSFNALLKTLEEPPPHVKFLLATTEPQKLPVTIVSRCLHLHLTVLDTDQICMKLQNILQDENIHAELRALELLAQSADGSMRNALSLTDQAIVIGKGAVTTTAVSDMLSILDDQYSMSLIESLVHTDGAKVMELLDQAAIRGIDWEGLLIVILGFLHRMAIMQLLPSVISKDRSAIDYRLKSLASTVSPTDLQLYYQIILLGRKELQFAPNQRMGVEMTLLRAMAFQLKEAQDEEKTDRVMKDPLYHGSPSKALENLVTGVEKKKLKESFSKSLQNSNNQNSYSSKNATSHKKVMCIPDNNKFLIKRTPSENSAIDLKVEERENIPTSNQKTSSIVNSKKKTTISSEYLDEGYP</sequence>
<dbReference type="EC" id="2.7.7.7" evidence="13"/>